<dbReference type="EMBL" id="GG686772">
    <property type="protein sequence ID" value="EEQ98321.1"/>
    <property type="molecule type" value="Genomic_DNA"/>
</dbReference>
<dbReference type="AlphaFoldDB" id="C5LXZ1"/>
<evidence type="ECO:0000313" key="3">
    <source>
        <dbReference type="Proteomes" id="UP000007800"/>
    </source>
</evidence>
<evidence type="ECO:0000256" key="1">
    <source>
        <dbReference type="SAM" id="MobiDB-lite"/>
    </source>
</evidence>
<dbReference type="RefSeq" id="XP_002765604.1">
    <property type="nucleotide sequence ID" value="XM_002765558.1"/>
</dbReference>
<feature type="compositionally biased region" description="Polar residues" evidence="1">
    <location>
        <begin position="38"/>
        <end position="61"/>
    </location>
</feature>
<dbReference type="GeneID" id="9040789"/>
<evidence type="ECO:0000313" key="2">
    <source>
        <dbReference type="EMBL" id="EEQ98321.1"/>
    </source>
</evidence>
<sequence>MGGTLSELDDGSPREVPPSARLVGSKVVPVGAPAAPAMSNTEAVTSRLSRSASFTPQSGNTPHRPRPPSVRPSTASSSSRFGRGSNVGRDPLDRMPSTTEMRQALIRSASAKGSFMRSESRVAVDRPTVSSASRSLSAKALLSKPNNTTKAAALEGEITGLRRKIGELRELRRRNQETIEVLTQVVRDLGRSRAFANSLVRSQSMKGPFI</sequence>
<keyword evidence="3" id="KW-1185">Reference proteome</keyword>
<name>C5LXZ1_PERM5</name>
<dbReference type="Proteomes" id="UP000007800">
    <property type="component" value="Unassembled WGS sequence"/>
</dbReference>
<dbReference type="OMA" id="QSMKGPF"/>
<dbReference type="InParanoid" id="C5LXZ1"/>
<organism evidence="3">
    <name type="scientific">Perkinsus marinus (strain ATCC 50983 / TXsc)</name>
    <dbReference type="NCBI Taxonomy" id="423536"/>
    <lineage>
        <taxon>Eukaryota</taxon>
        <taxon>Sar</taxon>
        <taxon>Alveolata</taxon>
        <taxon>Perkinsozoa</taxon>
        <taxon>Perkinsea</taxon>
        <taxon>Perkinsida</taxon>
        <taxon>Perkinsidae</taxon>
        <taxon>Perkinsus</taxon>
    </lineage>
</organism>
<accession>C5LXZ1</accession>
<reference evidence="2 3" key="1">
    <citation type="submission" date="2008-07" db="EMBL/GenBank/DDBJ databases">
        <authorList>
            <person name="El-Sayed N."/>
            <person name="Caler E."/>
            <person name="Inman J."/>
            <person name="Amedeo P."/>
            <person name="Hass B."/>
            <person name="Wortman J."/>
        </authorList>
    </citation>
    <scope>NUCLEOTIDE SEQUENCE [LARGE SCALE GENOMIC DNA]</scope>
    <source>
        <strain evidence="3">ATCC 50983 / TXsc</strain>
    </source>
</reference>
<protein>
    <submittedName>
        <fullName evidence="2">Uncharacterized protein</fullName>
    </submittedName>
</protein>
<feature type="compositionally biased region" description="Low complexity" evidence="1">
    <location>
        <begin position="71"/>
        <end position="84"/>
    </location>
</feature>
<feature type="compositionally biased region" description="Low complexity" evidence="1">
    <location>
        <begin position="27"/>
        <end position="37"/>
    </location>
</feature>
<gene>
    <name evidence="2" type="ORF">Pmar_PMAR013668</name>
</gene>
<feature type="region of interest" description="Disordered" evidence="1">
    <location>
        <begin position="1"/>
        <end position="97"/>
    </location>
</feature>
<proteinExistence type="predicted"/>
<dbReference type="OrthoDB" id="10535068at2759"/>